<organism evidence="7 8">
    <name type="scientific">Anaerosacchariphilus polymeriproducens</name>
    <dbReference type="NCBI Taxonomy" id="1812858"/>
    <lineage>
        <taxon>Bacteria</taxon>
        <taxon>Bacillati</taxon>
        <taxon>Bacillota</taxon>
        <taxon>Clostridia</taxon>
        <taxon>Lachnospirales</taxon>
        <taxon>Lachnospiraceae</taxon>
        <taxon>Anaerosacchariphilus</taxon>
    </lineage>
</organism>
<evidence type="ECO:0000256" key="2">
    <source>
        <dbReference type="ARBA" id="ARBA00007375"/>
    </source>
</evidence>
<dbReference type="RefSeq" id="WP_115483048.1">
    <property type="nucleotide sequence ID" value="NZ_QRCT01000049.1"/>
</dbReference>
<evidence type="ECO:0000313" key="7">
    <source>
        <dbReference type="EMBL" id="RDU22638.1"/>
    </source>
</evidence>
<dbReference type="Proteomes" id="UP000255036">
    <property type="component" value="Unassembled WGS sequence"/>
</dbReference>
<feature type="transmembrane region" description="Helical" evidence="6">
    <location>
        <begin position="112"/>
        <end position="132"/>
    </location>
</feature>
<dbReference type="GO" id="GO:0016020">
    <property type="term" value="C:membrane"/>
    <property type="evidence" value="ECO:0007669"/>
    <property type="project" value="UniProtKB-SubCell"/>
</dbReference>
<gene>
    <name evidence="7" type="ORF">DWV06_15320</name>
</gene>
<feature type="transmembrane region" description="Helical" evidence="6">
    <location>
        <begin position="171"/>
        <end position="189"/>
    </location>
</feature>
<proteinExistence type="inferred from homology"/>
<keyword evidence="5 6" id="KW-0472">Membrane</keyword>
<evidence type="ECO:0000256" key="1">
    <source>
        <dbReference type="ARBA" id="ARBA00004141"/>
    </source>
</evidence>
<dbReference type="AlphaFoldDB" id="A0A371ASU7"/>
<keyword evidence="3 6" id="KW-0812">Transmembrane</keyword>
<dbReference type="EMBL" id="QRCT01000049">
    <property type="protein sequence ID" value="RDU22638.1"/>
    <property type="molecule type" value="Genomic_DNA"/>
</dbReference>
<feature type="transmembrane region" description="Helical" evidence="6">
    <location>
        <begin position="209"/>
        <end position="230"/>
    </location>
</feature>
<feature type="transmembrane region" description="Helical" evidence="6">
    <location>
        <begin position="138"/>
        <end position="159"/>
    </location>
</feature>
<keyword evidence="4 6" id="KW-1133">Transmembrane helix</keyword>
<reference evidence="7 8" key="1">
    <citation type="submission" date="2018-07" db="EMBL/GenBank/DDBJ databases">
        <title>Anaerosacharophilus polymeroproducens gen. nov. sp. nov., an anaerobic bacterium isolated from salt field.</title>
        <authorList>
            <person name="Kim W."/>
            <person name="Yang S.-H."/>
            <person name="Oh J."/>
            <person name="Lee J.-H."/>
            <person name="Kwon K.K."/>
        </authorList>
    </citation>
    <scope>NUCLEOTIDE SEQUENCE [LARGE SCALE GENOMIC DNA]</scope>
    <source>
        <strain evidence="7 8">MCWD5</strain>
    </source>
</reference>
<dbReference type="InterPro" id="IPR012506">
    <property type="entry name" value="TMEM86B-like"/>
</dbReference>
<name>A0A371ASU7_9FIRM</name>
<evidence type="ECO:0000313" key="8">
    <source>
        <dbReference type="Proteomes" id="UP000255036"/>
    </source>
</evidence>
<evidence type="ECO:0008006" key="9">
    <source>
        <dbReference type="Google" id="ProtNLM"/>
    </source>
</evidence>
<feature type="transmembrane region" description="Helical" evidence="6">
    <location>
        <begin position="38"/>
        <end position="56"/>
    </location>
</feature>
<protein>
    <recommendedName>
        <fullName evidence="9">YhhN-like protein</fullName>
    </recommendedName>
</protein>
<sequence length="239" mass="27571">MKSKYRTYIFISVEVVLYLTFLYFDIQNALNEGSEFKYVNIIKYISIFLCFLFSLAEGILRNHLSVLTFALGFSAIADIFLIFTSYFSIGIFFFICVQTCYRYILSGKKGVFKMYVFCFIVCAISYTILIILNLSVNITTMIAIFYSCFLICNVIKACLKAFTSNQTSLTIFCAGIILLFLCDINVGLYNSKAIFNYDFSFIPSFFIEFSTIGMWLFYLPSQIIMALLSLKPVHFSFYK</sequence>
<comment type="caution">
    <text evidence="7">The sequence shown here is derived from an EMBL/GenBank/DDBJ whole genome shotgun (WGS) entry which is preliminary data.</text>
</comment>
<comment type="subcellular location">
    <subcellularLocation>
        <location evidence="1">Membrane</location>
        <topology evidence="1">Multi-pass membrane protein</topology>
    </subcellularLocation>
</comment>
<accession>A0A371ASU7</accession>
<evidence type="ECO:0000256" key="3">
    <source>
        <dbReference type="ARBA" id="ARBA00022692"/>
    </source>
</evidence>
<dbReference type="Pfam" id="PF07947">
    <property type="entry name" value="YhhN"/>
    <property type="match status" value="1"/>
</dbReference>
<comment type="similarity">
    <text evidence="2">Belongs to the TMEM86 family.</text>
</comment>
<evidence type="ECO:0000256" key="5">
    <source>
        <dbReference type="ARBA" id="ARBA00023136"/>
    </source>
</evidence>
<keyword evidence="8" id="KW-1185">Reference proteome</keyword>
<evidence type="ECO:0000256" key="6">
    <source>
        <dbReference type="SAM" id="Phobius"/>
    </source>
</evidence>
<evidence type="ECO:0000256" key="4">
    <source>
        <dbReference type="ARBA" id="ARBA00022989"/>
    </source>
</evidence>